<feature type="region of interest" description="Disordered" evidence="6">
    <location>
        <begin position="74"/>
        <end position="96"/>
    </location>
</feature>
<evidence type="ECO:0000256" key="1">
    <source>
        <dbReference type="ARBA" id="ARBA00004123"/>
    </source>
</evidence>
<dbReference type="PROSITE" id="PS50888">
    <property type="entry name" value="BHLH"/>
    <property type="match status" value="1"/>
</dbReference>
<comment type="caution">
    <text evidence="8">The sequence shown here is derived from an EMBL/GenBank/DDBJ whole genome shotgun (WGS) entry which is preliminary data.</text>
</comment>
<evidence type="ECO:0000256" key="2">
    <source>
        <dbReference type="ARBA" id="ARBA00023015"/>
    </source>
</evidence>
<dbReference type="Gene3D" id="4.10.280.10">
    <property type="entry name" value="Helix-loop-helix DNA-binding domain"/>
    <property type="match status" value="1"/>
</dbReference>
<proteinExistence type="predicted"/>
<feature type="domain" description="BHLH" evidence="7">
    <location>
        <begin position="214"/>
        <end position="272"/>
    </location>
</feature>
<dbReference type="SUPFAM" id="SSF47459">
    <property type="entry name" value="HLH, helix-loop-helix DNA-binding domain"/>
    <property type="match status" value="1"/>
</dbReference>
<dbReference type="GO" id="GO:0000981">
    <property type="term" value="F:DNA-binding transcription factor activity, RNA polymerase II-specific"/>
    <property type="evidence" value="ECO:0007669"/>
    <property type="project" value="TreeGrafter"/>
</dbReference>
<dbReference type="InterPro" id="IPR011598">
    <property type="entry name" value="bHLH_dom"/>
</dbReference>
<dbReference type="PANTHER" id="PTHR45776:SF2">
    <property type="entry name" value="MIP04163P"/>
    <property type="match status" value="1"/>
</dbReference>
<accession>A0A2H9TQ90</accession>
<evidence type="ECO:0000313" key="9">
    <source>
        <dbReference type="Proteomes" id="UP000240830"/>
    </source>
</evidence>
<dbReference type="OrthoDB" id="690068at2759"/>
<gene>
    <name evidence="8" type="ORF">PSACC_00266</name>
</gene>
<evidence type="ECO:0000259" key="7">
    <source>
        <dbReference type="PROSITE" id="PS50888"/>
    </source>
</evidence>
<comment type="subcellular location">
    <subcellularLocation>
        <location evidence="1">Nucleus</location>
    </subcellularLocation>
</comment>
<name>A0A2H9TQ90_9FUNG</name>
<keyword evidence="2" id="KW-0805">Transcription regulation</keyword>
<evidence type="ECO:0000313" key="8">
    <source>
        <dbReference type="EMBL" id="PJF19915.1"/>
    </source>
</evidence>
<protein>
    <recommendedName>
        <fullName evidence="7">BHLH domain-containing protein</fullName>
    </recommendedName>
</protein>
<evidence type="ECO:0000256" key="3">
    <source>
        <dbReference type="ARBA" id="ARBA00023125"/>
    </source>
</evidence>
<dbReference type="InterPro" id="IPR036638">
    <property type="entry name" value="HLH_DNA-bd_sf"/>
</dbReference>
<evidence type="ECO:0000256" key="4">
    <source>
        <dbReference type="ARBA" id="ARBA00023163"/>
    </source>
</evidence>
<dbReference type="GO" id="GO:0046983">
    <property type="term" value="F:protein dimerization activity"/>
    <property type="evidence" value="ECO:0007669"/>
    <property type="project" value="InterPro"/>
</dbReference>
<keyword evidence="5" id="KW-0539">Nucleus</keyword>
<keyword evidence="3" id="KW-0238">DNA-binding</keyword>
<keyword evidence="9" id="KW-1185">Reference proteome</keyword>
<dbReference type="AlphaFoldDB" id="A0A2H9TQ90"/>
<dbReference type="Proteomes" id="UP000240830">
    <property type="component" value="Unassembled WGS sequence"/>
</dbReference>
<dbReference type="STRING" id="1246581.A0A2H9TQ90"/>
<dbReference type="PANTHER" id="PTHR45776">
    <property type="entry name" value="MIP04163P"/>
    <property type="match status" value="1"/>
</dbReference>
<dbReference type="GO" id="GO:0000978">
    <property type="term" value="F:RNA polymerase II cis-regulatory region sequence-specific DNA binding"/>
    <property type="evidence" value="ECO:0007669"/>
    <property type="project" value="TreeGrafter"/>
</dbReference>
<dbReference type="SMART" id="SM00353">
    <property type="entry name" value="HLH"/>
    <property type="match status" value="1"/>
</dbReference>
<sequence length="325" mass="35339">MGSRKEDWSSRPPFSVFGLDVQGVQMASDNMAGYTHSIDPQDYIVEECLGQSLPNGSDTMVFDAGSAYRIPKAQPEAPHSSAIPITGPSSKYVPASSSAGRVQMNNAMRFSMGNDAGSTYLAGPPAAPMPSPIGMSHTAGTLHDIMAPFHFYGHSQPTDETFSPQSPPLERAQMNSNKLGPLIAASPRSLNESMFSFRASSLTTVEQQMEKQRRRKENHNLVERRRRDLINIMIARLALLVSAHSGGLDTNAASKMNKGEILEASVRKILQVNQMVAEIAGQLSYIDPMNPVLVKYSDMLKTVITFLPEDSGDAKSPSMNGYESQ</sequence>
<evidence type="ECO:0000256" key="5">
    <source>
        <dbReference type="ARBA" id="ARBA00023242"/>
    </source>
</evidence>
<dbReference type="Pfam" id="PF00010">
    <property type="entry name" value="HLH"/>
    <property type="match status" value="1"/>
</dbReference>
<evidence type="ECO:0000256" key="6">
    <source>
        <dbReference type="SAM" id="MobiDB-lite"/>
    </source>
</evidence>
<dbReference type="EMBL" id="MTSL01000028">
    <property type="protein sequence ID" value="PJF19915.1"/>
    <property type="molecule type" value="Genomic_DNA"/>
</dbReference>
<organism evidence="8 9">
    <name type="scientific">Paramicrosporidium saccamoebae</name>
    <dbReference type="NCBI Taxonomy" id="1246581"/>
    <lineage>
        <taxon>Eukaryota</taxon>
        <taxon>Fungi</taxon>
        <taxon>Fungi incertae sedis</taxon>
        <taxon>Cryptomycota</taxon>
        <taxon>Cryptomycota incertae sedis</taxon>
        <taxon>Paramicrosporidium</taxon>
    </lineage>
</organism>
<keyword evidence="4" id="KW-0804">Transcription</keyword>
<reference evidence="8 9" key="1">
    <citation type="submission" date="2016-10" db="EMBL/GenBank/DDBJ databases">
        <title>The genome of Paramicrosporidium saccamoebae is the missing link in understanding Cryptomycota and Microsporidia evolution.</title>
        <authorList>
            <person name="Quandt C.A."/>
            <person name="Beaudet D."/>
            <person name="Corsaro D."/>
            <person name="Michel R."/>
            <person name="Corradi N."/>
            <person name="James T."/>
        </authorList>
    </citation>
    <scope>NUCLEOTIDE SEQUENCE [LARGE SCALE GENOMIC DNA]</scope>
    <source>
        <strain evidence="8 9">KSL3</strain>
    </source>
</reference>
<dbReference type="GO" id="GO:0005634">
    <property type="term" value="C:nucleus"/>
    <property type="evidence" value="ECO:0007669"/>
    <property type="project" value="UniProtKB-SubCell"/>
</dbReference>